<dbReference type="AlphaFoldDB" id="K6WZI2"/>
<gene>
    <name evidence="1" type="ORF">GLIP_1168</name>
</gene>
<reference evidence="1 2" key="1">
    <citation type="journal article" date="2017" name="Antonie Van Leeuwenhoek">
        <title>Rhizobium rhizosphaerae sp. nov., a novel species isolated from rice rhizosphere.</title>
        <authorList>
            <person name="Zhao J.J."/>
            <person name="Zhang J."/>
            <person name="Zhang R.J."/>
            <person name="Zhang C.W."/>
            <person name="Yin H.Q."/>
            <person name="Zhang X.X."/>
        </authorList>
    </citation>
    <scope>NUCLEOTIDE SEQUENCE [LARGE SCALE GENOMIC DNA]</scope>
    <source>
        <strain evidence="1 2">E3</strain>
    </source>
</reference>
<protein>
    <submittedName>
        <fullName evidence="1">Uncharacterized protein</fullName>
    </submittedName>
</protein>
<dbReference type="STRING" id="1127673.GLIP_1168"/>
<name>K6WZI2_9ALTE</name>
<organism evidence="1 2">
    <name type="scientific">Aliiglaciecola lipolytica E3</name>
    <dbReference type="NCBI Taxonomy" id="1127673"/>
    <lineage>
        <taxon>Bacteria</taxon>
        <taxon>Pseudomonadati</taxon>
        <taxon>Pseudomonadota</taxon>
        <taxon>Gammaproteobacteria</taxon>
        <taxon>Alteromonadales</taxon>
        <taxon>Alteromonadaceae</taxon>
        <taxon>Aliiglaciecola</taxon>
    </lineage>
</organism>
<dbReference type="EMBL" id="BAEN01000023">
    <property type="protein sequence ID" value="GAC13809.1"/>
    <property type="molecule type" value="Genomic_DNA"/>
</dbReference>
<evidence type="ECO:0000313" key="1">
    <source>
        <dbReference type="EMBL" id="GAC13809.1"/>
    </source>
</evidence>
<proteinExistence type="predicted"/>
<accession>K6WZI2</accession>
<evidence type="ECO:0000313" key="2">
    <source>
        <dbReference type="Proteomes" id="UP000006334"/>
    </source>
</evidence>
<dbReference type="Proteomes" id="UP000006334">
    <property type="component" value="Unassembled WGS sequence"/>
</dbReference>
<sequence length="51" mass="6048">MWCLKYHFYGFGSFILSYNVLKLSLKSYCEDTQYIIDSSTLSYHALLCCYD</sequence>
<keyword evidence="2" id="KW-1185">Reference proteome</keyword>
<comment type="caution">
    <text evidence="1">The sequence shown here is derived from an EMBL/GenBank/DDBJ whole genome shotgun (WGS) entry which is preliminary data.</text>
</comment>